<name>A0A292PWJ2_9PEZI</name>
<organism evidence="3 4">
    <name type="scientific">Tuber aestivum</name>
    <name type="common">summer truffle</name>
    <dbReference type="NCBI Taxonomy" id="59557"/>
    <lineage>
        <taxon>Eukaryota</taxon>
        <taxon>Fungi</taxon>
        <taxon>Dikarya</taxon>
        <taxon>Ascomycota</taxon>
        <taxon>Pezizomycotina</taxon>
        <taxon>Pezizomycetes</taxon>
        <taxon>Pezizales</taxon>
        <taxon>Tuberaceae</taxon>
        <taxon>Tuber</taxon>
    </lineage>
</organism>
<evidence type="ECO:0000256" key="1">
    <source>
        <dbReference type="ARBA" id="ARBA00022737"/>
    </source>
</evidence>
<reference evidence="3" key="1">
    <citation type="submission" date="2015-10" db="EMBL/GenBank/DDBJ databases">
        <authorList>
            <person name="Regsiter A."/>
            <person name="william w."/>
        </authorList>
    </citation>
    <scope>NUCLEOTIDE SEQUENCE</scope>
    <source>
        <strain evidence="3">Montdore</strain>
    </source>
</reference>
<dbReference type="Pfam" id="PF12796">
    <property type="entry name" value="Ank_2"/>
    <property type="match status" value="1"/>
</dbReference>
<dbReference type="SMART" id="SM00248">
    <property type="entry name" value="ANK"/>
    <property type="match status" value="3"/>
</dbReference>
<protein>
    <submittedName>
        <fullName evidence="3">Uncharacterized protein</fullName>
    </submittedName>
</protein>
<proteinExistence type="predicted"/>
<dbReference type="InterPro" id="IPR002110">
    <property type="entry name" value="Ankyrin_rpt"/>
</dbReference>
<dbReference type="Proteomes" id="UP001412239">
    <property type="component" value="Unassembled WGS sequence"/>
</dbReference>
<dbReference type="PANTHER" id="PTHR24173">
    <property type="entry name" value="ANKYRIN REPEAT CONTAINING"/>
    <property type="match status" value="1"/>
</dbReference>
<dbReference type="InterPro" id="IPR036770">
    <property type="entry name" value="Ankyrin_rpt-contain_sf"/>
</dbReference>
<gene>
    <name evidence="3" type="ORF">GSTUAT00004926001</name>
</gene>
<evidence type="ECO:0000313" key="3">
    <source>
        <dbReference type="EMBL" id="CUS10998.1"/>
    </source>
</evidence>
<dbReference type="SUPFAM" id="SSF48403">
    <property type="entry name" value="Ankyrin repeat"/>
    <property type="match status" value="1"/>
</dbReference>
<dbReference type="AlphaFoldDB" id="A0A292PWJ2"/>
<accession>A0A292PWJ2</accession>
<dbReference type="Gene3D" id="1.25.40.20">
    <property type="entry name" value="Ankyrin repeat-containing domain"/>
    <property type="match status" value="1"/>
</dbReference>
<sequence>MLECGVHTDVLDRWRNTVIFRAVAAGRWDLLQLLVEWPGVVAGIQKLGDGISHMESFQLLLHLLLTNRLGLFTELIATNRLDLHHGSRESRTILHEAVRIQALPFVEVLLAKQDIGVNFPDAENQTPLHVAAAVSTDPAIIRLLLGDSRVDCSWADSKGRTALQAAVANGNLVSVETLLADPRCQFSQQHLLNEPGEVDGMTALHPATPNSCHNIVPCLLAQLEINDLPIDRSDHTPPRPAVEAGDLAAVLILHNLYVR</sequence>
<keyword evidence="1" id="KW-0677">Repeat</keyword>
<keyword evidence="4" id="KW-1185">Reference proteome</keyword>
<dbReference type="EMBL" id="LN891034">
    <property type="protein sequence ID" value="CUS10998.1"/>
    <property type="molecule type" value="Genomic_DNA"/>
</dbReference>
<evidence type="ECO:0000256" key="2">
    <source>
        <dbReference type="ARBA" id="ARBA00023043"/>
    </source>
</evidence>
<evidence type="ECO:0000313" key="4">
    <source>
        <dbReference type="Proteomes" id="UP001412239"/>
    </source>
</evidence>
<keyword evidence="2" id="KW-0040">ANK repeat</keyword>
<dbReference type="PANTHER" id="PTHR24173:SF83">
    <property type="entry name" value="SOCS BOX DOMAIN-CONTAINING PROTEIN"/>
    <property type="match status" value="1"/>
</dbReference>